<dbReference type="Proteomes" id="UP001576774">
    <property type="component" value="Unassembled WGS sequence"/>
</dbReference>
<evidence type="ECO:0008006" key="3">
    <source>
        <dbReference type="Google" id="ProtNLM"/>
    </source>
</evidence>
<name>A0ABV4XAK8_9CYAN</name>
<evidence type="ECO:0000313" key="2">
    <source>
        <dbReference type="Proteomes" id="UP001576774"/>
    </source>
</evidence>
<evidence type="ECO:0000313" key="1">
    <source>
        <dbReference type="EMBL" id="MFB2879828.1"/>
    </source>
</evidence>
<sequence>MYPEYYEEFHYVDRATEPVEREILPIAERIQNQNLWHSNDWYYYDKGKVDGDLGIPSQSENPFYQIGYKKAQEKYQ</sequence>
<proteinExistence type="predicted"/>
<dbReference type="EMBL" id="JBHFNQ010000182">
    <property type="protein sequence ID" value="MFB2879828.1"/>
    <property type="molecule type" value="Genomic_DNA"/>
</dbReference>
<comment type="caution">
    <text evidence="1">The sequence shown here is derived from an EMBL/GenBank/DDBJ whole genome shotgun (WGS) entry which is preliminary data.</text>
</comment>
<gene>
    <name evidence="1" type="ORF">ACE1CC_23490</name>
</gene>
<reference evidence="1 2" key="1">
    <citation type="submission" date="2024-09" db="EMBL/GenBank/DDBJ databases">
        <title>Floridaenema gen nov. (Aerosakkonemataceae, Aerosakkonematales ord. nov., Cyanobacteria) from benthic tropical and subtropical fresh waters, with the description of four new species.</title>
        <authorList>
            <person name="Moretto J.A."/>
            <person name="Berthold D.E."/>
            <person name="Lefler F.W."/>
            <person name="Huang I.-S."/>
            <person name="Laughinghouse H. IV."/>
        </authorList>
    </citation>
    <scope>NUCLEOTIDE SEQUENCE [LARGE SCALE GENOMIC DNA]</scope>
    <source>
        <strain evidence="1 2">BLCC-F46</strain>
    </source>
</reference>
<dbReference type="RefSeq" id="WP_413272862.1">
    <property type="nucleotide sequence ID" value="NZ_JBHFNQ010000182.1"/>
</dbReference>
<organism evidence="1 2">
    <name type="scientific">Floridaenema aerugineum BLCC-F46</name>
    <dbReference type="NCBI Taxonomy" id="3153654"/>
    <lineage>
        <taxon>Bacteria</taxon>
        <taxon>Bacillati</taxon>
        <taxon>Cyanobacteriota</taxon>
        <taxon>Cyanophyceae</taxon>
        <taxon>Oscillatoriophycideae</taxon>
        <taxon>Aerosakkonematales</taxon>
        <taxon>Aerosakkonemataceae</taxon>
        <taxon>Floridanema</taxon>
        <taxon>Floridanema aerugineum</taxon>
    </lineage>
</organism>
<keyword evidence="2" id="KW-1185">Reference proteome</keyword>
<accession>A0ABV4XAK8</accession>
<protein>
    <recommendedName>
        <fullName evidence="3">NADH-plastoquinone oxidoreductase subunit J</fullName>
    </recommendedName>
</protein>